<reference evidence="1 2" key="1">
    <citation type="submission" date="2014-11" db="EMBL/GenBank/DDBJ databases">
        <title>Genetic blueprint of the zoonotic pathogen Toxocara canis.</title>
        <authorList>
            <person name="Zhu X.-Q."/>
            <person name="Korhonen P.K."/>
            <person name="Cai H."/>
            <person name="Young N.D."/>
            <person name="Nejsum P."/>
            <person name="von Samson-Himmelstjerna G."/>
            <person name="Boag P.R."/>
            <person name="Tan P."/>
            <person name="Li Q."/>
            <person name="Min J."/>
            <person name="Yang Y."/>
            <person name="Wang X."/>
            <person name="Fang X."/>
            <person name="Hall R.S."/>
            <person name="Hofmann A."/>
            <person name="Sternberg P.W."/>
            <person name="Jex A.R."/>
            <person name="Gasser R.B."/>
        </authorList>
    </citation>
    <scope>NUCLEOTIDE SEQUENCE [LARGE SCALE GENOMIC DNA]</scope>
    <source>
        <strain evidence="1">PN_DK_2014</strain>
    </source>
</reference>
<protein>
    <submittedName>
        <fullName evidence="1">Uncharacterized protein</fullName>
    </submittedName>
</protein>
<keyword evidence="2" id="KW-1185">Reference proteome</keyword>
<comment type="caution">
    <text evidence="1">The sequence shown here is derived from an EMBL/GenBank/DDBJ whole genome shotgun (WGS) entry which is preliminary data.</text>
</comment>
<dbReference type="EMBL" id="JPKZ01002986">
    <property type="protein sequence ID" value="KHN73968.1"/>
    <property type="molecule type" value="Genomic_DNA"/>
</dbReference>
<accession>A0A0B2UX22</accession>
<dbReference type="Proteomes" id="UP000031036">
    <property type="component" value="Unassembled WGS sequence"/>
</dbReference>
<gene>
    <name evidence="1" type="ORF">Tcan_10831</name>
</gene>
<name>A0A0B2UX22_TOXCA</name>
<evidence type="ECO:0000313" key="1">
    <source>
        <dbReference type="EMBL" id="KHN73968.1"/>
    </source>
</evidence>
<proteinExistence type="predicted"/>
<sequence>MQKYIPIWMKAYKKRLATEMERLRRKKTINALNLLNATWPNRGTKVLLEMEQCTLAILYKAYTCSEQRKCITNLQNIRNDEWIYAKRMWVPLHDSSIF</sequence>
<dbReference type="AlphaFoldDB" id="A0A0B2UX22"/>
<organism evidence="1 2">
    <name type="scientific">Toxocara canis</name>
    <name type="common">Canine roundworm</name>
    <dbReference type="NCBI Taxonomy" id="6265"/>
    <lineage>
        <taxon>Eukaryota</taxon>
        <taxon>Metazoa</taxon>
        <taxon>Ecdysozoa</taxon>
        <taxon>Nematoda</taxon>
        <taxon>Chromadorea</taxon>
        <taxon>Rhabditida</taxon>
        <taxon>Spirurina</taxon>
        <taxon>Ascaridomorpha</taxon>
        <taxon>Ascaridoidea</taxon>
        <taxon>Toxocaridae</taxon>
        <taxon>Toxocara</taxon>
    </lineage>
</organism>
<evidence type="ECO:0000313" key="2">
    <source>
        <dbReference type="Proteomes" id="UP000031036"/>
    </source>
</evidence>